<organism evidence="1 2">
    <name type="scientific">Gossypium stocksii</name>
    <dbReference type="NCBI Taxonomy" id="47602"/>
    <lineage>
        <taxon>Eukaryota</taxon>
        <taxon>Viridiplantae</taxon>
        <taxon>Streptophyta</taxon>
        <taxon>Embryophyta</taxon>
        <taxon>Tracheophyta</taxon>
        <taxon>Spermatophyta</taxon>
        <taxon>Magnoliopsida</taxon>
        <taxon>eudicotyledons</taxon>
        <taxon>Gunneridae</taxon>
        <taxon>Pentapetalae</taxon>
        <taxon>rosids</taxon>
        <taxon>malvids</taxon>
        <taxon>Malvales</taxon>
        <taxon>Malvaceae</taxon>
        <taxon>Malvoideae</taxon>
        <taxon>Gossypium</taxon>
    </lineage>
</organism>
<name>A0A9D3ZJF1_9ROSI</name>
<accession>A0A9D3ZJF1</accession>
<keyword evidence="2" id="KW-1185">Reference proteome</keyword>
<dbReference type="Proteomes" id="UP000828251">
    <property type="component" value="Unassembled WGS sequence"/>
</dbReference>
<dbReference type="EMBL" id="JAIQCV010000012">
    <property type="protein sequence ID" value="KAH1039374.1"/>
    <property type="molecule type" value="Genomic_DNA"/>
</dbReference>
<reference evidence="1 2" key="1">
    <citation type="journal article" date="2021" name="Plant Biotechnol. J.">
        <title>Multi-omics assisted identification of the key and species-specific regulatory components of drought-tolerant mechanisms in Gossypium stocksii.</title>
        <authorList>
            <person name="Yu D."/>
            <person name="Ke L."/>
            <person name="Zhang D."/>
            <person name="Wu Y."/>
            <person name="Sun Y."/>
            <person name="Mei J."/>
            <person name="Sun J."/>
            <person name="Sun Y."/>
        </authorList>
    </citation>
    <scope>NUCLEOTIDE SEQUENCE [LARGE SCALE GENOMIC DNA]</scope>
    <source>
        <strain evidence="2">cv. E1</strain>
        <tissue evidence="1">Leaf</tissue>
    </source>
</reference>
<protein>
    <submittedName>
        <fullName evidence="1">Uncharacterized protein</fullName>
    </submittedName>
</protein>
<gene>
    <name evidence="1" type="ORF">J1N35_041117</name>
</gene>
<sequence>MVVNMESKGIHNKYEEDSLFFTRVSVLEDGMSSCKVVLSSMSNQIEQLLELLQRQVEVHTSMEVLSLSLLIRVGVGVGVIVELNDDNELKLKLSEGVEEPIYIMSIVIEMPTMGVNEFI</sequence>
<evidence type="ECO:0000313" key="2">
    <source>
        <dbReference type="Proteomes" id="UP000828251"/>
    </source>
</evidence>
<comment type="caution">
    <text evidence="1">The sequence shown here is derived from an EMBL/GenBank/DDBJ whole genome shotgun (WGS) entry which is preliminary data.</text>
</comment>
<proteinExistence type="predicted"/>
<dbReference type="AlphaFoldDB" id="A0A9D3ZJF1"/>
<evidence type="ECO:0000313" key="1">
    <source>
        <dbReference type="EMBL" id="KAH1039374.1"/>
    </source>
</evidence>